<dbReference type="InterPro" id="IPR003439">
    <property type="entry name" value="ABC_transporter-like_ATP-bd"/>
</dbReference>
<dbReference type="Pfam" id="PF00005">
    <property type="entry name" value="ABC_tran"/>
    <property type="match status" value="1"/>
</dbReference>
<dbReference type="SUPFAM" id="SSF52540">
    <property type="entry name" value="P-loop containing nucleoside triphosphate hydrolases"/>
    <property type="match status" value="1"/>
</dbReference>
<feature type="domain" description="ABC transporter" evidence="4">
    <location>
        <begin position="5"/>
        <end position="231"/>
    </location>
</feature>
<keyword evidence="3 5" id="KW-0067">ATP-binding</keyword>
<accession>A0ABZ0ZTE5</accession>
<proteinExistence type="predicted"/>
<dbReference type="InterPro" id="IPR051782">
    <property type="entry name" value="ABC_Transporter_VariousFunc"/>
</dbReference>
<organism evidence="5 6">
    <name type="scientific">Nocardioides bizhenqiangii</name>
    <dbReference type="NCBI Taxonomy" id="3095076"/>
    <lineage>
        <taxon>Bacteria</taxon>
        <taxon>Bacillati</taxon>
        <taxon>Actinomycetota</taxon>
        <taxon>Actinomycetes</taxon>
        <taxon>Propionibacteriales</taxon>
        <taxon>Nocardioidaceae</taxon>
        <taxon>Nocardioides</taxon>
    </lineage>
</organism>
<dbReference type="PANTHER" id="PTHR42939">
    <property type="entry name" value="ABC TRANSPORTER ATP-BINDING PROTEIN ALBC-RELATED"/>
    <property type="match status" value="1"/>
</dbReference>
<evidence type="ECO:0000256" key="2">
    <source>
        <dbReference type="ARBA" id="ARBA00022741"/>
    </source>
</evidence>
<evidence type="ECO:0000259" key="4">
    <source>
        <dbReference type="PROSITE" id="PS50893"/>
    </source>
</evidence>
<keyword evidence="1" id="KW-0813">Transport</keyword>
<dbReference type="RefSeq" id="WP_322456610.1">
    <property type="nucleotide sequence ID" value="NZ_CP141059.1"/>
</dbReference>
<sequence>MNVALAASGLGKRYGSTWALQDCDLLLPTGAVIALVGPNGAGKTTLLQLAAGLIRPSTGTVALLDELAPDRSPRALAQLGYVAQDHPLYRRFRVRELLHLGRSLNERWDQALAERRLAELGIPMDRHAGRLSGGEQAQLALTLALAKSPRLLILDEPVASLDPLARREFMQQLMGTVADGDLTVLLSSHNVGELERVCDHLVLVADGRVQLAGDIETLLDSHRMVTGPGAEVPDWPGVVHVDQADRHAHVLTRIDSASPMPGWEPHPVGLEELVLAYLKRSQDDSRPAYEQAAKP</sequence>
<dbReference type="InterPro" id="IPR027417">
    <property type="entry name" value="P-loop_NTPase"/>
</dbReference>
<dbReference type="InterPro" id="IPR003593">
    <property type="entry name" value="AAA+_ATPase"/>
</dbReference>
<dbReference type="Proteomes" id="UP001327225">
    <property type="component" value="Chromosome"/>
</dbReference>
<protein>
    <submittedName>
        <fullName evidence="5">ABC transporter ATP-binding protein</fullName>
    </submittedName>
</protein>
<evidence type="ECO:0000256" key="1">
    <source>
        <dbReference type="ARBA" id="ARBA00022448"/>
    </source>
</evidence>
<name>A0ABZ0ZTE5_9ACTN</name>
<dbReference type="GO" id="GO:0005524">
    <property type="term" value="F:ATP binding"/>
    <property type="evidence" value="ECO:0007669"/>
    <property type="project" value="UniProtKB-KW"/>
</dbReference>
<gene>
    <name evidence="5" type="ORF">SHK19_04955</name>
</gene>
<evidence type="ECO:0000313" key="6">
    <source>
        <dbReference type="Proteomes" id="UP001327225"/>
    </source>
</evidence>
<dbReference type="PROSITE" id="PS50893">
    <property type="entry name" value="ABC_TRANSPORTER_2"/>
    <property type="match status" value="1"/>
</dbReference>
<evidence type="ECO:0000313" key="5">
    <source>
        <dbReference type="EMBL" id="WQQ27583.1"/>
    </source>
</evidence>
<keyword evidence="6" id="KW-1185">Reference proteome</keyword>
<reference evidence="6" key="1">
    <citation type="submission" date="2023-12" db="EMBL/GenBank/DDBJ databases">
        <title>Novel species in genus Nocardioides.</title>
        <authorList>
            <person name="Zhou H."/>
        </authorList>
    </citation>
    <scope>NUCLEOTIDE SEQUENCE [LARGE SCALE GENOMIC DNA]</scope>
    <source>
        <strain evidence="6">HM61</strain>
    </source>
</reference>
<dbReference type="SMART" id="SM00382">
    <property type="entry name" value="AAA"/>
    <property type="match status" value="1"/>
</dbReference>
<dbReference type="CDD" id="cd03230">
    <property type="entry name" value="ABC_DR_subfamily_A"/>
    <property type="match status" value="1"/>
</dbReference>
<keyword evidence="2" id="KW-0547">Nucleotide-binding</keyword>
<dbReference type="EMBL" id="CP141059">
    <property type="protein sequence ID" value="WQQ27583.1"/>
    <property type="molecule type" value="Genomic_DNA"/>
</dbReference>
<dbReference type="Gene3D" id="3.40.50.300">
    <property type="entry name" value="P-loop containing nucleotide triphosphate hydrolases"/>
    <property type="match status" value="1"/>
</dbReference>
<dbReference type="PANTHER" id="PTHR42939:SF1">
    <property type="entry name" value="ABC TRANSPORTER ATP-BINDING PROTEIN ALBC-RELATED"/>
    <property type="match status" value="1"/>
</dbReference>
<evidence type="ECO:0000256" key="3">
    <source>
        <dbReference type="ARBA" id="ARBA00022840"/>
    </source>
</evidence>